<comment type="caution">
    <text evidence="6">The sequence shown here is derived from an EMBL/GenBank/DDBJ whole genome shotgun (WGS) entry which is preliminary data.</text>
</comment>
<dbReference type="EMBL" id="JAACJO010000012">
    <property type="protein sequence ID" value="KAF5351920.1"/>
    <property type="molecule type" value="Genomic_DNA"/>
</dbReference>
<feature type="compositionally biased region" description="Polar residues" evidence="5">
    <location>
        <begin position="139"/>
        <end position="155"/>
    </location>
</feature>
<dbReference type="Proteomes" id="UP000559027">
    <property type="component" value="Unassembled WGS sequence"/>
</dbReference>
<evidence type="ECO:0000256" key="1">
    <source>
        <dbReference type="ARBA" id="ARBA00022723"/>
    </source>
</evidence>
<keyword evidence="1" id="KW-0479">Metal-binding</keyword>
<dbReference type="InterPro" id="IPR017907">
    <property type="entry name" value="Znf_RING_CS"/>
</dbReference>
<reference evidence="6 7" key="1">
    <citation type="journal article" date="2020" name="ISME J.">
        <title>Uncovering the hidden diversity of litter-decomposition mechanisms in mushroom-forming fungi.</title>
        <authorList>
            <person name="Floudas D."/>
            <person name="Bentzer J."/>
            <person name="Ahren D."/>
            <person name="Johansson T."/>
            <person name="Persson P."/>
            <person name="Tunlid A."/>
        </authorList>
    </citation>
    <scope>NUCLEOTIDE SEQUENCE [LARGE SCALE GENOMIC DNA]</scope>
    <source>
        <strain evidence="6 7">CBS 146.42</strain>
    </source>
</reference>
<feature type="region of interest" description="Disordered" evidence="5">
    <location>
        <begin position="1"/>
        <end position="91"/>
    </location>
</feature>
<keyword evidence="3" id="KW-0862">Zinc</keyword>
<evidence type="ECO:0000256" key="4">
    <source>
        <dbReference type="SAM" id="Coils"/>
    </source>
</evidence>
<dbReference type="PROSITE" id="PS00518">
    <property type="entry name" value="ZF_RING_1"/>
    <property type="match status" value="1"/>
</dbReference>
<feature type="coiled-coil region" evidence="4">
    <location>
        <begin position="96"/>
        <end position="123"/>
    </location>
</feature>
<evidence type="ECO:0000256" key="3">
    <source>
        <dbReference type="ARBA" id="ARBA00022833"/>
    </source>
</evidence>
<dbReference type="OrthoDB" id="3219336at2759"/>
<dbReference type="SUPFAM" id="SSF57850">
    <property type="entry name" value="RING/U-box"/>
    <property type="match status" value="1"/>
</dbReference>
<protein>
    <recommendedName>
        <fullName evidence="8">RING-type domain-containing protein</fullName>
    </recommendedName>
</protein>
<feature type="compositionally biased region" description="Basic residues" evidence="5">
    <location>
        <begin position="48"/>
        <end position="67"/>
    </location>
</feature>
<sequence length="339" mass="38822">MPRAQTPPRSTRANSRVSPLPPKPPSRRLDSSPDVLELTSSDDTPLHPPHKHQKRIPQLTLKKKPKSNPKAQSQPVDVIEISSDEDDVPPSQESLIEDLRSQVKKLKQEVERYQNSSTSLAQELFQCHTELKEAKVKASQHQSTDGKLVLSSTPSRIPHKSTIPSTVRSVHAACTPPACEHYFVTPLTPTEFHREAKPTIVNRLPDCGHTFCLSCLRDWFGTAQARFIQAHPHWHQNTMNAYVQRLQTILRPEYLAHPQLYHQLQQLQQPTPEYTCPTCRKQVYRRPVEVYTLKSLVRTISAADEEEKLNIPPDQPYVEQRHGHLVVVDPWDGYFPRER</sequence>
<keyword evidence="4" id="KW-0175">Coiled coil</keyword>
<dbReference type="AlphaFoldDB" id="A0A8H5D1I5"/>
<dbReference type="Gene3D" id="3.30.40.10">
    <property type="entry name" value="Zinc/RING finger domain, C3HC4 (zinc finger)"/>
    <property type="match status" value="1"/>
</dbReference>
<gene>
    <name evidence="6" type="ORF">D9756_007459</name>
</gene>
<keyword evidence="2" id="KW-0863">Zinc-finger</keyword>
<dbReference type="GO" id="GO:0008270">
    <property type="term" value="F:zinc ion binding"/>
    <property type="evidence" value="ECO:0007669"/>
    <property type="project" value="UniProtKB-KW"/>
</dbReference>
<dbReference type="InterPro" id="IPR013083">
    <property type="entry name" value="Znf_RING/FYVE/PHD"/>
</dbReference>
<organism evidence="6 7">
    <name type="scientific">Leucocoprinus leucothites</name>
    <dbReference type="NCBI Taxonomy" id="201217"/>
    <lineage>
        <taxon>Eukaryota</taxon>
        <taxon>Fungi</taxon>
        <taxon>Dikarya</taxon>
        <taxon>Basidiomycota</taxon>
        <taxon>Agaricomycotina</taxon>
        <taxon>Agaricomycetes</taxon>
        <taxon>Agaricomycetidae</taxon>
        <taxon>Agaricales</taxon>
        <taxon>Agaricineae</taxon>
        <taxon>Agaricaceae</taxon>
        <taxon>Leucocoprinus</taxon>
    </lineage>
</organism>
<proteinExistence type="predicted"/>
<evidence type="ECO:0000313" key="7">
    <source>
        <dbReference type="Proteomes" id="UP000559027"/>
    </source>
</evidence>
<name>A0A8H5D1I5_9AGAR</name>
<accession>A0A8H5D1I5</accession>
<evidence type="ECO:0000256" key="2">
    <source>
        <dbReference type="ARBA" id="ARBA00022771"/>
    </source>
</evidence>
<evidence type="ECO:0000313" key="6">
    <source>
        <dbReference type="EMBL" id="KAF5351920.1"/>
    </source>
</evidence>
<evidence type="ECO:0000256" key="5">
    <source>
        <dbReference type="SAM" id="MobiDB-lite"/>
    </source>
</evidence>
<evidence type="ECO:0008006" key="8">
    <source>
        <dbReference type="Google" id="ProtNLM"/>
    </source>
</evidence>
<keyword evidence="7" id="KW-1185">Reference proteome</keyword>
<feature type="region of interest" description="Disordered" evidence="5">
    <location>
        <begin position="137"/>
        <end position="162"/>
    </location>
</feature>